<dbReference type="Proteomes" id="UP000194159">
    <property type="component" value="Plasmid pRetNXC12e"/>
</dbReference>
<sequence>MTAKPVVPASRLAGMSTSHMRLIAAVPYKIHALTDDGIQFTTRGATGSAVPLIKEAIDAHDAVSLICGGNQSLPISDTYRK</sequence>
<gene>
    <name evidence="1" type="ORF">NXC12_PE00114</name>
</gene>
<reference evidence="1 2" key="1">
    <citation type="submission" date="2017-04" db="EMBL/GenBank/DDBJ databases">
        <title>Complete genome sequences of Rhizobium genomic linages associated to common bean (phaseolus vulgaris).</title>
        <authorList>
            <person name="Santamaria R.I."/>
            <person name="Bustos P."/>
            <person name="Perez-Carrascal O."/>
            <person name="Martinez-Flores I."/>
            <person name="Juarez S."/>
            <person name="Lozano L."/>
            <person name="Miranda F."/>
            <person name="Vinuesa P."/>
            <person name="Martinez-Romero E."/>
            <person name="Cevallos M.A."/>
            <person name="Romero D."/>
            <person name="Davila G."/>
            <person name="Gonzalez V."/>
        </authorList>
    </citation>
    <scope>NUCLEOTIDE SEQUENCE [LARGE SCALE GENOMIC DNA]</scope>
    <source>
        <strain evidence="1 2">NXC12</strain>
        <plasmid evidence="2">pretnxc12e</plasmid>
    </source>
</reference>
<geneLocation type="plasmid" evidence="2">
    <name>pretnxc12e</name>
</geneLocation>
<dbReference type="EMBL" id="CP020911">
    <property type="protein sequence ID" value="ARQ13716.1"/>
    <property type="molecule type" value="Genomic_DNA"/>
</dbReference>
<organism evidence="1 2">
    <name type="scientific">Rhizobium etli</name>
    <dbReference type="NCBI Taxonomy" id="29449"/>
    <lineage>
        <taxon>Bacteria</taxon>
        <taxon>Pseudomonadati</taxon>
        <taxon>Pseudomonadota</taxon>
        <taxon>Alphaproteobacteria</taxon>
        <taxon>Hyphomicrobiales</taxon>
        <taxon>Rhizobiaceae</taxon>
        <taxon>Rhizobium/Agrobacterium group</taxon>
        <taxon>Rhizobium</taxon>
    </lineage>
</organism>
<accession>A0AAN1BMG2</accession>
<keyword evidence="1" id="KW-0614">Plasmid</keyword>
<evidence type="ECO:0000313" key="1">
    <source>
        <dbReference type="EMBL" id="ARQ13716.1"/>
    </source>
</evidence>
<dbReference type="AlphaFoldDB" id="A0AAN1BMG2"/>
<proteinExistence type="predicted"/>
<name>A0AAN1BMG2_RHIET</name>
<dbReference type="RefSeq" id="WP_198388448.1">
    <property type="nucleotide sequence ID" value="NZ_CP020911.1"/>
</dbReference>
<evidence type="ECO:0000313" key="2">
    <source>
        <dbReference type="Proteomes" id="UP000194159"/>
    </source>
</evidence>
<protein>
    <submittedName>
        <fullName evidence="1">Uncharacterized protein</fullName>
    </submittedName>
</protein>